<name>A0AAV5VBW3_9BILA</name>
<feature type="non-terminal residue" evidence="1">
    <location>
        <position position="94"/>
    </location>
</feature>
<dbReference type="EMBL" id="BTSY01000002">
    <property type="protein sequence ID" value="GMT16217.1"/>
    <property type="molecule type" value="Genomic_DNA"/>
</dbReference>
<dbReference type="AlphaFoldDB" id="A0AAV5VBW3"/>
<keyword evidence="2" id="KW-1185">Reference proteome</keyword>
<evidence type="ECO:0000313" key="2">
    <source>
        <dbReference type="Proteomes" id="UP001432322"/>
    </source>
</evidence>
<feature type="non-terminal residue" evidence="1">
    <location>
        <position position="1"/>
    </location>
</feature>
<sequence>SRQIQRKTSRRMVVRITVRNPELVGVLAQDTMDVVYILVDRNLLIVRDDSIKYKVALHEALLFSCQNRVFSHDSTPRSITGIYNNNLLVNFHDP</sequence>
<evidence type="ECO:0000313" key="1">
    <source>
        <dbReference type="EMBL" id="GMT16217.1"/>
    </source>
</evidence>
<accession>A0AAV5VBW3</accession>
<proteinExistence type="predicted"/>
<comment type="caution">
    <text evidence="1">The sequence shown here is derived from an EMBL/GenBank/DDBJ whole genome shotgun (WGS) entry which is preliminary data.</text>
</comment>
<reference evidence="1" key="1">
    <citation type="submission" date="2023-10" db="EMBL/GenBank/DDBJ databases">
        <title>Genome assembly of Pristionchus species.</title>
        <authorList>
            <person name="Yoshida K."/>
            <person name="Sommer R.J."/>
        </authorList>
    </citation>
    <scope>NUCLEOTIDE SEQUENCE</scope>
    <source>
        <strain evidence="1">RS5133</strain>
    </source>
</reference>
<organism evidence="1 2">
    <name type="scientific">Pristionchus fissidentatus</name>
    <dbReference type="NCBI Taxonomy" id="1538716"/>
    <lineage>
        <taxon>Eukaryota</taxon>
        <taxon>Metazoa</taxon>
        <taxon>Ecdysozoa</taxon>
        <taxon>Nematoda</taxon>
        <taxon>Chromadorea</taxon>
        <taxon>Rhabditida</taxon>
        <taxon>Rhabditina</taxon>
        <taxon>Diplogasteromorpha</taxon>
        <taxon>Diplogasteroidea</taxon>
        <taxon>Neodiplogasteridae</taxon>
        <taxon>Pristionchus</taxon>
    </lineage>
</organism>
<protein>
    <submittedName>
        <fullName evidence="1">Uncharacterized protein</fullName>
    </submittedName>
</protein>
<gene>
    <name evidence="1" type="ORF">PFISCL1PPCAC_7514</name>
</gene>
<dbReference type="Proteomes" id="UP001432322">
    <property type="component" value="Unassembled WGS sequence"/>
</dbReference>